<evidence type="ECO:0000259" key="5">
    <source>
        <dbReference type="PROSITE" id="PS50184"/>
    </source>
</evidence>
<keyword evidence="2" id="KW-0964">Secreted</keyword>
<dbReference type="EMBL" id="CAKASE010000083">
    <property type="protein sequence ID" value="CAG9585907.1"/>
    <property type="molecule type" value="Genomic_DNA"/>
</dbReference>
<feature type="domain" description="VWFC" evidence="5">
    <location>
        <begin position="145"/>
        <end position="205"/>
    </location>
</feature>
<evidence type="ECO:0000313" key="7">
    <source>
        <dbReference type="Proteomes" id="UP000789524"/>
    </source>
</evidence>
<feature type="region of interest" description="Disordered" evidence="4">
    <location>
        <begin position="940"/>
        <end position="993"/>
    </location>
</feature>
<evidence type="ECO:0000256" key="1">
    <source>
        <dbReference type="ARBA" id="ARBA00004613"/>
    </source>
</evidence>
<organism evidence="6 7">
    <name type="scientific">Danaus chrysippus</name>
    <name type="common">African queen</name>
    <dbReference type="NCBI Taxonomy" id="151541"/>
    <lineage>
        <taxon>Eukaryota</taxon>
        <taxon>Metazoa</taxon>
        <taxon>Ecdysozoa</taxon>
        <taxon>Arthropoda</taxon>
        <taxon>Hexapoda</taxon>
        <taxon>Insecta</taxon>
        <taxon>Pterygota</taxon>
        <taxon>Neoptera</taxon>
        <taxon>Endopterygota</taxon>
        <taxon>Lepidoptera</taxon>
        <taxon>Glossata</taxon>
        <taxon>Ditrysia</taxon>
        <taxon>Papilionoidea</taxon>
        <taxon>Nymphalidae</taxon>
        <taxon>Danainae</taxon>
        <taxon>Danaini</taxon>
        <taxon>Danaina</taxon>
        <taxon>Danaus</taxon>
        <taxon>Anosia</taxon>
    </lineage>
</organism>
<dbReference type="PROSITE" id="PS50184">
    <property type="entry name" value="VWFC_2"/>
    <property type="match status" value="2"/>
</dbReference>
<sequence length="993" mass="108339">MNFHTEGCGSRSPPAVIQLGTKRLENNYRSDPEPAISPPTTQSYNIQWVCFTFSVFWIVYSINSVRHISLLRVSAVPERRRGQECVRPVRSVLLHLYWSANKNSEGVMSSPGVHLSVLLVSINLALSTAGPLPNVTMVDIGLKQGSCAVGDVVYMSGDSFPGSSACERCACTAGEVACEKQRCEPRPGCKAVHRPDHCCPTYQCECEQEGRIYGNGEKLVDPHDPCRVCYCQGGEVVCRRIACFLRDDCRPRLVPGRCCPEYDNCPLRGVTSLPGMASTSSVSSVEDAESSVAPAEPVEPPKPVITIKEITPVSEIPVTDVKIKEILPSPGIEEVEVYTSPKSQLIAREATSEKNINDTESGAKQESADTKEVMSSASLSSKIPANYNPVNSENPNDGTPTKISVSTVDTNNEDFSLSKISNVMAMMGSPSEPDSHVSSLTTKAPVMEEEDLSFLDHNPAFPPIPDDLSVLTNHDDEILPEQNLDIEHLAMDHEVNNVASPVVTEAPIFKEATTLTLVSSAAVVTKENSLESIETSTHRLIDNTPSPIIKDNPMLNMRSVIPTEILNAPSLISDEGTGELLDVTENPAVLSSTSENFNSTEYFLSTSEENKEPATYTNMSYAEENVTSSNPEEYEDSLSSSEAVTPKVDQGFTESLMTSNGKFSDETTNSLYKSTDIISQTEFSSIPIETSDQNPHETIEKEGNDTMDSTVNSLELTSLQSILNESEIDTVSRNIPIELKDQSFENSETTEFILTSFGSQETTTDPVELINPVSDGDRNSALIDPSGGRKRNVLTDLINLVGDVASISDHTEEPDLERQTLKPTTISDSEELIPVNVASSYKSKNKNWNQNSITEVPFKTKVSKHKVVEIEGEDADTITDSPPPYDKVEPTTRRTLIDNVSDDKVENKTEITGKKDIEIITQSYVPTIQRRPTKVVLKNDEFSAEDDGTTAEPALVKDIDENNTSTEAETSTEVHFMGSESSEGSTAEPSVAQ</sequence>
<dbReference type="GO" id="GO:0005576">
    <property type="term" value="C:extracellular region"/>
    <property type="evidence" value="ECO:0007669"/>
    <property type="project" value="UniProtKB-SubCell"/>
</dbReference>
<feature type="compositionally biased region" description="Low complexity" evidence="4">
    <location>
        <begin position="277"/>
        <end position="296"/>
    </location>
</feature>
<feature type="region of interest" description="Disordered" evidence="4">
    <location>
        <begin position="276"/>
        <end position="297"/>
    </location>
</feature>
<name>A0A8J2R6Q8_9NEOP</name>
<dbReference type="PANTHER" id="PTHR46698:SF4">
    <property type="entry name" value="CROSSVEINLESS 2"/>
    <property type="match status" value="1"/>
</dbReference>
<feature type="compositionally biased region" description="Basic and acidic residues" evidence="4">
    <location>
        <begin position="350"/>
        <end position="372"/>
    </location>
</feature>
<evidence type="ECO:0000256" key="3">
    <source>
        <dbReference type="ARBA" id="ARBA00022729"/>
    </source>
</evidence>
<dbReference type="Gene3D" id="2.10.70.10">
    <property type="entry name" value="Complement Module, domain 1"/>
    <property type="match status" value="1"/>
</dbReference>
<evidence type="ECO:0000256" key="2">
    <source>
        <dbReference type="ARBA" id="ARBA00022525"/>
    </source>
</evidence>
<feature type="compositionally biased region" description="Polar residues" evidence="4">
    <location>
        <begin position="979"/>
        <end position="993"/>
    </location>
</feature>
<dbReference type="GO" id="GO:0036122">
    <property type="term" value="F:BMP binding"/>
    <property type="evidence" value="ECO:0007669"/>
    <property type="project" value="TreeGrafter"/>
</dbReference>
<dbReference type="OrthoDB" id="6132182at2759"/>
<proteinExistence type="predicted"/>
<dbReference type="Pfam" id="PF23334">
    <property type="entry name" value="VWC2L_2nd"/>
    <property type="match status" value="1"/>
</dbReference>
<keyword evidence="3" id="KW-0732">Signal</keyword>
<dbReference type="GO" id="GO:0030513">
    <property type="term" value="P:positive regulation of BMP signaling pathway"/>
    <property type="evidence" value="ECO:0007669"/>
    <property type="project" value="TreeGrafter"/>
</dbReference>
<comment type="caution">
    <text evidence="6">The sequence shown here is derived from an EMBL/GenBank/DDBJ whole genome shotgun (WGS) entry which is preliminary data.</text>
</comment>
<feature type="compositionally biased region" description="Polar residues" evidence="4">
    <location>
        <begin position="373"/>
        <end position="400"/>
    </location>
</feature>
<feature type="domain" description="VWFC" evidence="5">
    <location>
        <begin position="206"/>
        <end position="266"/>
    </location>
</feature>
<protein>
    <submittedName>
        <fullName evidence="6">(African queen) hypothetical protein</fullName>
    </submittedName>
</protein>
<dbReference type="InterPro" id="IPR001007">
    <property type="entry name" value="VWF_dom"/>
</dbReference>
<feature type="compositionally biased region" description="Low complexity" evidence="4">
    <location>
        <begin position="962"/>
        <end position="973"/>
    </location>
</feature>
<gene>
    <name evidence="6" type="ORF">DCHRY22_LOCUS16231</name>
</gene>
<dbReference type="SMART" id="SM00214">
    <property type="entry name" value="VWC"/>
    <property type="match status" value="2"/>
</dbReference>
<dbReference type="InterPro" id="IPR052424">
    <property type="entry name" value="Kielin_Chordin-BMP_Reg"/>
</dbReference>
<dbReference type="Proteomes" id="UP000789524">
    <property type="component" value="Unassembled WGS sequence"/>
</dbReference>
<evidence type="ECO:0000256" key="4">
    <source>
        <dbReference type="SAM" id="MobiDB-lite"/>
    </source>
</evidence>
<keyword evidence="7" id="KW-1185">Reference proteome</keyword>
<accession>A0A8J2R6Q8</accession>
<dbReference type="PANTHER" id="PTHR46698">
    <property type="entry name" value="CROSSVEINLESS 2"/>
    <property type="match status" value="1"/>
</dbReference>
<evidence type="ECO:0000313" key="6">
    <source>
        <dbReference type="EMBL" id="CAG9585907.1"/>
    </source>
</evidence>
<reference evidence="6" key="1">
    <citation type="submission" date="2021-09" db="EMBL/GenBank/DDBJ databases">
        <authorList>
            <person name="Martin H S."/>
        </authorList>
    </citation>
    <scope>NUCLEOTIDE SEQUENCE</scope>
</reference>
<comment type="subcellular location">
    <subcellularLocation>
        <location evidence="1">Secreted</location>
    </subcellularLocation>
</comment>
<dbReference type="AlphaFoldDB" id="A0A8J2R6Q8"/>
<feature type="region of interest" description="Disordered" evidence="4">
    <location>
        <begin position="350"/>
        <end position="400"/>
    </location>
</feature>
<dbReference type="SUPFAM" id="SSF57603">
    <property type="entry name" value="FnI-like domain"/>
    <property type="match status" value="2"/>
</dbReference>